<accession>A0A445A049</accession>
<keyword evidence="5" id="KW-1185">Reference proteome</keyword>
<feature type="compositionally biased region" description="Acidic residues" evidence="1">
    <location>
        <begin position="476"/>
        <end position="507"/>
    </location>
</feature>
<dbReference type="EMBL" id="SDMP01000013">
    <property type="protein sequence ID" value="RYR19794.1"/>
    <property type="molecule type" value="Genomic_DNA"/>
</dbReference>
<proteinExistence type="predicted"/>
<comment type="caution">
    <text evidence="4">The sequence shown here is derived from an EMBL/GenBank/DDBJ whole genome shotgun (WGS) entry which is preliminary data.</text>
</comment>
<dbReference type="Proteomes" id="UP000289738">
    <property type="component" value="Chromosome B03"/>
</dbReference>
<dbReference type="InterPro" id="IPR058594">
    <property type="entry name" value="PB1-like_dom_pln"/>
</dbReference>
<keyword evidence="2" id="KW-0732">Signal</keyword>
<evidence type="ECO:0000313" key="4">
    <source>
        <dbReference type="EMBL" id="RYR19794.1"/>
    </source>
</evidence>
<evidence type="ECO:0000256" key="1">
    <source>
        <dbReference type="SAM" id="MobiDB-lite"/>
    </source>
</evidence>
<dbReference type="PRINTS" id="PR01217">
    <property type="entry name" value="PRICHEXTENSN"/>
</dbReference>
<dbReference type="PANTHER" id="PTHR48148">
    <property type="entry name" value="KERATINOCYTE PROLINE-RICH PROTEIN"/>
    <property type="match status" value="1"/>
</dbReference>
<name>A0A445A049_ARAHY</name>
<protein>
    <recommendedName>
        <fullName evidence="3">PB1-like domain-containing protein</fullName>
    </recommendedName>
</protein>
<dbReference type="PANTHER" id="PTHR48148:SF3">
    <property type="entry name" value="KERATINOCYTE PROLINE-RICH PROTEIN"/>
    <property type="match status" value="1"/>
</dbReference>
<feature type="compositionally biased region" description="Pro residues" evidence="1">
    <location>
        <begin position="299"/>
        <end position="361"/>
    </location>
</feature>
<evidence type="ECO:0000313" key="5">
    <source>
        <dbReference type="Proteomes" id="UP000289738"/>
    </source>
</evidence>
<feature type="signal peptide" evidence="2">
    <location>
        <begin position="1"/>
        <end position="25"/>
    </location>
</feature>
<reference evidence="4 5" key="1">
    <citation type="submission" date="2019-01" db="EMBL/GenBank/DDBJ databases">
        <title>Sequencing of cultivated peanut Arachis hypogaea provides insights into genome evolution and oil improvement.</title>
        <authorList>
            <person name="Chen X."/>
        </authorList>
    </citation>
    <scope>NUCLEOTIDE SEQUENCE [LARGE SCALE GENOMIC DNA]</scope>
    <source>
        <strain evidence="5">cv. Fuhuasheng</strain>
        <tissue evidence="4">Leaves</tissue>
    </source>
</reference>
<sequence length="559" mass="62630">MGSGEASLKLGNPIIFFFLAFSCNSFLNNDCDSEERGESEMKDNLKQMMTRRKGLLYNAWFSSLFRILSEVASFSRKERTPAVPSSLKLFPPGRRSIERRRPGLTDDDSVLELLVSSLRRRWSTEKGTPSPCMEGPPMTFVFHHGGKFQTDESGYLCYEPDNTEVLMGVDADTLDVFFVKGYYKELGYAEMNNCLWKVPRTLLENGLRKLENDTDLLKLVKDCRRNHHLINIYFEHVVSKPHVVDCMSEDDDETLCLPTIPEEAEKPKKDHSDAMSQDYCKTTKKSPQPKRAKTQPTPKATPQPTPKVTPQPTPKPTPQPTNKPTPKATPEPTPQPTPQPTLEPTPKPNPQPTCTPTPKPTPKPKPKPMQKPVQQPKPWTKPQAAKGSSKATAAEKISKKAKATPVAVDSQSDDSDSYDSAEDSLYKPAKGAGDSIDSSESDSGVDGVESSWARKVDHREKHRPAADRRREKAIDTDDSSYEDIESDECSDGDSDDEFGWEDSSDGDEAATLEWTVNKLYPKLRKHPKMKHREACLVCTQYQPSKKKMIRVLRSIATNG</sequence>
<evidence type="ECO:0000256" key="2">
    <source>
        <dbReference type="SAM" id="SignalP"/>
    </source>
</evidence>
<feature type="compositionally biased region" description="Low complexity" evidence="1">
    <location>
        <begin position="431"/>
        <end position="451"/>
    </location>
</feature>
<dbReference type="AlphaFoldDB" id="A0A445A049"/>
<feature type="compositionally biased region" description="Basic and acidic residues" evidence="1">
    <location>
        <begin position="452"/>
        <end position="475"/>
    </location>
</feature>
<feature type="domain" description="PB1-like" evidence="3">
    <location>
        <begin position="137"/>
        <end position="236"/>
    </location>
</feature>
<feature type="compositionally biased region" description="Acidic residues" evidence="1">
    <location>
        <begin position="411"/>
        <end position="422"/>
    </location>
</feature>
<evidence type="ECO:0000259" key="3">
    <source>
        <dbReference type="Pfam" id="PF26130"/>
    </source>
</evidence>
<dbReference type="Pfam" id="PF26130">
    <property type="entry name" value="PB1-like"/>
    <property type="match status" value="1"/>
</dbReference>
<organism evidence="4 5">
    <name type="scientific">Arachis hypogaea</name>
    <name type="common">Peanut</name>
    <dbReference type="NCBI Taxonomy" id="3818"/>
    <lineage>
        <taxon>Eukaryota</taxon>
        <taxon>Viridiplantae</taxon>
        <taxon>Streptophyta</taxon>
        <taxon>Embryophyta</taxon>
        <taxon>Tracheophyta</taxon>
        <taxon>Spermatophyta</taxon>
        <taxon>Magnoliopsida</taxon>
        <taxon>eudicotyledons</taxon>
        <taxon>Gunneridae</taxon>
        <taxon>Pentapetalae</taxon>
        <taxon>rosids</taxon>
        <taxon>fabids</taxon>
        <taxon>Fabales</taxon>
        <taxon>Fabaceae</taxon>
        <taxon>Papilionoideae</taxon>
        <taxon>50 kb inversion clade</taxon>
        <taxon>dalbergioids sensu lato</taxon>
        <taxon>Dalbergieae</taxon>
        <taxon>Pterocarpus clade</taxon>
        <taxon>Arachis</taxon>
    </lineage>
</organism>
<gene>
    <name evidence="4" type="ORF">Ahy_B03g064686</name>
</gene>
<feature type="compositionally biased region" description="Basic residues" evidence="1">
    <location>
        <begin position="282"/>
        <end position="293"/>
    </location>
</feature>
<feature type="chain" id="PRO_5019424597" description="PB1-like domain-containing protein" evidence="2">
    <location>
        <begin position="26"/>
        <end position="559"/>
    </location>
</feature>
<dbReference type="STRING" id="3818.A0A445A049"/>
<feature type="compositionally biased region" description="Basic and acidic residues" evidence="1">
    <location>
        <begin position="263"/>
        <end position="273"/>
    </location>
</feature>
<feature type="region of interest" description="Disordered" evidence="1">
    <location>
        <begin position="261"/>
        <end position="507"/>
    </location>
</feature>